<comment type="caution">
    <text evidence="1">The sequence shown here is derived from an EMBL/GenBank/DDBJ whole genome shotgun (WGS) entry which is preliminary data.</text>
</comment>
<dbReference type="HOGENOM" id="CLU_135441_0_0_4"/>
<organism evidence="1 2">
    <name type="scientific">Kingella denitrificans ATCC 33394</name>
    <dbReference type="NCBI Taxonomy" id="888741"/>
    <lineage>
        <taxon>Bacteria</taxon>
        <taxon>Pseudomonadati</taxon>
        <taxon>Pseudomonadota</taxon>
        <taxon>Betaproteobacteria</taxon>
        <taxon>Neisseriales</taxon>
        <taxon>Neisseriaceae</taxon>
        <taxon>Kingella</taxon>
    </lineage>
</organism>
<evidence type="ECO:0000313" key="2">
    <source>
        <dbReference type="Proteomes" id="UP000004088"/>
    </source>
</evidence>
<dbReference type="STRING" id="888741.HMPREF9098_1750"/>
<reference evidence="1 2" key="1">
    <citation type="submission" date="2011-01" db="EMBL/GenBank/DDBJ databases">
        <authorList>
            <person name="Muzny D."/>
            <person name="Qin X."/>
            <person name="Deng J."/>
            <person name="Jiang H."/>
            <person name="Liu Y."/>
            <person name="Qu J."/>
            <person name="Song X.-Z."/>
            <person name="Zhang L."/>
            <person name="Thornton R."/>
            <person name="Coyle M."/>
            <person name="Francisco L."/>
            <person name="Jackson L."/>
            <person name="Javaid M."/>
            <person name="Korchina V."/>
            <person name="Kovar C."/>
            <person name="Mata R."/>
            <person name="Mathew T."/>
            <person name="Ngo R."/>
            <person name="Nguyen L."/>
            <person name="Nguyen N."/>
            <person name="Okwuonu G."/>
            <person name="Ongeri F."/>
            <person name="Pham C."/>
            <person name="Simmons D."/>
            <person name="Wilczek-Boney K."/>
            <person name="Hale W."/>
            <person name="Jakkamsetti A."/>
            <person name="Pham P."/>
            <person name="Ruth R."/>
            <person name="San Lucas F."/>
            <person name="Warren J."/>
            <person name="Zhang J."/>
            <person name="Zhao Z."/>
            <person name="Zhou C."/>
            <person name="Zhu D."/>
            <person name="Lee S."/>
            <person name="Bess C."/>
            <person name="Blankenburg K."/>
            <person name="Forbes L."/>
            <person name="Fu Q."/>
            <person name="Gubbala S."/>
            <person name="Hirani K."/>
            <person name="Jayaseelan J.C."/>
            <person name="Lara F."/>
            <person name="Munidasa M."/>
            <person name="Palculict T."/>
            <person name="Patil S."/>
            <person name="Pu L.-L."/>
            <person name="Saada N."/>
            <person name="Tang L."/>
            <person name="Weissenberger G."/>
            <person name="Zhu Y."/>
            <person name="Hemphill L."/>
            <person name="Shang Y."/>
            <person name="Youmans B."/>
            <person name="Ayvaz T."/>
            <person name="Ross M."/>
            <person name="Santibanez J."/>
            <person name="Aqrawi P."/>
            <person name="Gross S."/>
            <person name="Joshi V."/>
            <person name="Fowler G."/>
            <person name="Nazareth L."/>
            <person name="Reid J."/>
            <person name="Worley K."/>
            <person name="Petrosino J."/>
            <person name="Highlander S."/>
            <person name="Gibbs R."/>
        </authorList>
    </citation>
    <scope>NUCLEOTIDE SEQUENCE [LARGE SCALE GENOMIC DNA]</scope>
    <source>
        <strain evidence="1 2">ATCC 33394</strain>
    </source>
</reference>
<evidence type="ECO:0000313" key="1">
    <source>
        <dbReference type="EMBL" id="EGC16807.1"/>
    </source>
</evidence>
<protein>
    <submittedName>
        <fullName evidence="1">Uncharacterized protein</fullName>
    </submittedName>
</protein>
<keyword evidence="2" id="KW-1185">Reference proteome</keyword>
<sequence>MKALLLTTFLLAAAAHGKPYQPHYDFAKYSSGEVYKGHHHAPIVPRRWNVVRSRIKNARYDKIGFGSYYIPAIWGCGISCQSGVMIDARTGKTYDFPLGTDYPLHGCYRRDGQEEADIFYYRPNSRLFVSANCHYSEIEGRDDQIVQYKTTNVYEWLEARKRFVLRRRSVEKTIVPSEVR</sequence>
<gene>
    <name evidence="1" type="ORF">HMPREF9098_1750</name>
</gene>
<dbReference type="EMBL" id="AEWV01000031">
    <property type="protein sequence ID" value="EGC16807.1"/>
    <property type="molecule type" value="Genomic_DNA"/>
</dbReference>
<dbReference type="RefSeq" id="WP_003783625.1">
    <property type="nucleotide sequence ID" value="NZ_GL870929.1"/>
</dbReference>
<dbReference type="AlphaFoldDB" id="F0F0W5"/>
<accession>F0F0W5</accession>
<name>F0F0W5_9NEIS</name>
<dbReference type="Proteomes" id="UP000004088">
    <property type="component" value="Unassembled WGS sequence"/>
</dbReference>
<proteinExistence type="predicted"/>